<feature type="domain" description="Tc1-like transposase DDE" evidence="1">
    <location>
        <begin position="203"/>
        <end position="316"/>
    </location>
</feature>
<dbReference type="InterPro" id="IPR009057">
    <property type="entry name" value="Homeodomain-like_sf"/>
</dbReference>
<proteinExistence type="predicted"/>
<dbReference type="Pfam" id="PF13384">
    <property type="entry name" value="HTH_23"/>
    <property type="match status" value="1"/>
</dbReference>
<dbReference type="GO" id="GO:0003676">
    <property type="term" value="F:nucleic acid binding"/>
    <property type="evidence" value="ECO:0007669"/>
    <property type="project" value="InterPro"/>
</dbReference>
<evidence type="ECO:0000313" key="2">
    <source>
        <dbReference type="EMBL" id="CAA9557403.1"/>
    </source>
</evidence>
<reference evidence="2" key="1">
    <citation type="submission" date="2020-02" db="EMBL/GenBank/DDBJ databases">
        <authorList>
            <person name="Meier V. D."/>
        </authorList>
    </citation>
    <scope>NUCLEOTIDE SEQUENCE</scope>
    <source>
        <strain evidence="2">AVDCRST_MAG70</strain>
    </source>
</reference>
<dbReference type="InterPro" id="IPR036397">
    <property type="entry name" value="RNaseH_sf"/>
</dbReference>
<evidence type="ECO:0000259" key="1">
    <source>
        <dbReference type="Pfam" id="PF13358"/>
    </source>
</evidence>
<dbReference type="InterPro" id="IPR038717">
    <property type="entry name" value="Tc1-like_DDE_dom"/>
</dbReference>
<protein>
    <submittedName>
        <fullName evidence="2">Mobile element protein</fullName>
    </submittedName>
</protein>
<dbReference type="Gene3D" id="3.30.420.10">
    <property type="entry name" value="Ribonuclease H-like superfamily/Ribonuclease H"/>
    <property type="match status" value="1"/>
</dbReference>
<dbReference type="NCBIfam" id="NF033545">
    <property type="entry name" value="transpos_IS630"/>
    <property type="match status" value="1"/>
</dbReference>
<dbReference type="Pfam" id="PF13358">
    <property type="entry name" value="DDE_3"/>
    <property type="match status" value="1"/>
</dbReference>
<dbReference type="InterPro" id="IPR047655">
    <property type="entry name" value="Transpos_IS630-like"/>
</dbReference>
<gene>
    <name evidence="2" type="ORF">AVDCRST_MAG70-1397</name>
</gene>
<name>A0A6J4UQX9_9BACT</name>
<dbReference type="InterPro" id="IPR012337">
    <property type="entry name" value="RNaseH-like_sf"/>
</dbReference>
<sequence>MRTFTFTDDDRRALARLRYHHPDPRAQRKVEVLWLKSHGLTHDRIAAYADVSRRTVQRHLDEYREGGLGRLCRGTSHPPRGALVEHEVSLEEHFEAHPVRSARQARAVIEQRTGIRRGLTQVRHFLKDRLGLRWRQTGAIPVPPKKTIQEHAADQAAFLKDELEPRLEQARRGRRQVYFVDAAHFVFAPFLGCLWCATRLFVRAASGRRRHNVLGAFDAVAHRLIRVTNQGYINAESVCSLLRSVAGASVGLPITLVLDNARYQKCAVVRELAATLKIELLYLPSYSPNLNLIERLWRFVRVGSLNSTYHEKFEDFRSAIDGCLDGLSTVHKADMETLMTHRFQLFEDVPLLAA</sequence>
<dbReference type="AlphaFoldDB" id="A0A6J4UQX9"/>
<dbReference type="SUPFAM" id="SSF53098">
    <property type="entry name" value="Ribonuclease H-like"/>
    <property type="match status" value="1"/>
</dbReference>
<dbReference type="SUPFAM" id="SSF46689">
    <property type="entry name" value="Homeodomain-like"/>
    <property type="match status" value="1"/>
</dbReference>
<accession>A0A6J4UQX9</accession>
<dbReference type="EMBL" id="CADCWH010000224">
    <property type="protein sequence ID" value="CAA9557403.1"/>
    <property type="molecule type" value="Genomic_DNA"/>
</dbReference>
<organism evidence="2">
    <name type="scientific">uncultured Thermomicrobiales bacterium</name>
    <dbReference type="NCBI Taxonomy" id="1645740"/>
    <lineage>
        <taxon>Bacteria</taxon>
        <taxon>Pseudomonadati</taxon>
        <taxon>Thermomicrobiota</taxon>
        <taxon>Thermomicrobia</taxon>
        <taxon>Thermomicrobiales</taxon>
        <taxon>environmental samples</taxon>
    </lineage>
</organism>